<keyword evidence="2" id="KW-0722">Serine protease inhibitor</keyword>
<keyword evidence="7" id="KW-1185">Reference proteome</keyword>
<dbReference type="Proteomes" id="UP001445076">
    <property type="component" value="Unassembled WGS sequence"/>
</dbReference>
<dbReference type="InterPro" id="IPR036186">
    <property type="entry name" value="Serpin_sf"/>
</dbReference>
<dbReference type="InterPro" id="IPR000215">
    <property type="entry name" value="Serpin_fam"/>
</dbReference>
<reference evidence="6 7" key="1">
    <citation type="journal article" date="2024" name="BMC Genomics">
        <title>Genome assembly of redclaw crayfish (Cherax quadricarinatus) provides insights into its immune adaptation and hypoxia tolerance.</title>
        <authorList>
            <person name="Liu Z."/>
            <person name="Zheng J."/>
            <person name="Li H."/>
            <person name="Fang K."/>
            <person name="Wang S."/>
            <person name="He J."/>
            <person name="Zhou D."/>
            <person name="Weng S."/>
            <person name="Chi M."/>
            <person name="Gu Z."/>
            <person name="He J."/>
            <person name="Li F."/>
            <person name="Wang M."/>
        </authorList>
    </citation>
    <scope>NUCLEOTIDE SEQUENCE [LARGE SCALE GENOMIC DNA]</scope>
    <source>
        <strain evidence="6">ZL_2023a</strain>
    </source>
</reference>
<dbReference type="EMBL" id="JARKIK010000030">
    <property type="protein sequence ID" value="KAK8741747.1"/>
    <property type="molecule type" value="Genomic_DNA"/>
</dbReference>
<keyword evidence="4" id="KW-0732">Signal</keyword>
<dbReference type="PANTHER" id="PTHR11461">
    <property type="entry name" value="SERINE PROTEASE INHIBITOR, SERPIN"/>
    <property type="match status" value="1"/>
</dbReference>
<dbReference type="GO" id="GO:0005615">
    <property type="term" value="C:extracellular space"/>
    <property type="evidence" value="ECO:0007669"/>
    <property type="project" value="InterPro"/>
</dbReference>
<evidence type="ECO:0000256" key="1">
    <source>
        <dbReference type="ARBA" id="ARBA00022690"/>
    </source>
</evidence>
<organism evidence="6 7">
    <name type="scientific">Cherax quadricarinatus</name>
    <name type="common">Australian red claw crayfish</name>
    <dbReference type="NCBI Taxonomy" id="27406"/>
    <lineage>
        <taxon>Eukaryota</taxon>
        <taxon>Metazoa</taxon>
        <taxon>Ecdysozoa</taxon>
        <taxon>Arthropoda</taxon>
        <taxon>Crustacea</taxon>
        <taxon>Multicrustacea</taxon>
        <taxon>Malacostraca</taxon>
        <taxon>Eumalacostraca</taxon>
        <taxon>Eucarida</taxon>
        <taxon>Decapoda</taxon>
        <taxon>Pleocyemata</taxon>
        <taxon>Astacidea</taxon>
        <taxon>Parastacoidea</taxon>
        <taxon>Parastacidae</taxon>
        <taxon>Cherax</taxon>
    </lineage>
</organism>
<protein>
    <recommendedName>
        <fullName evidence="5">Serpin domain-containing protein</fullName>
    </recommendedName>
</protein>
<sequence>MAYRCTLLLILAGILASLVPLTGSEIYSCFREEVPEVPDPEFSKGVTKFGLNLFKQVIRAQEQEGRVGENTVMSPYSVWSALCLAFFGAEGQTKTQLARALRLTTKISTFNHWRFLNRMLSSDGAVTTMETFGGRINSKISNGRLNSKIRSRSSGAKSIFQSTNKAYFSHNMTLNPCLSASLVELSHLDFSRPVTAALKINMDVREATMGEIDNLVEPQDLLDVKFVLLNAVFFRGTWKTQFPLENTAPRMFHPTPVLSLGPVPMMTTLGSFKYAYRTPLEASLLELPYETGFSLLVLLPAGEAVLAEMVVEKLSRRRLEEARNLMTEVDIEVTIPKFYMTTSINDLLKKTLVELGIVDLFSSRSDLSSFSNSSDLQLHSAIHQAKVRVNEEGTVAAAATGLLGTRVGPVKFVCDSPFVFLIVDDLMHVPILTGVFNRPITDAPMTEDGHPSSRTVS</sequence>
<evidence type="ECO:0000259" key="5">
    <source>
        <dbReference type="SMART" id="SM00093"/>
    </source>
</evidence>
<dbReference type="Pfam" id="PF00079">
    <property type="entry name" value="Serpin"/>
    <property type="match status" value="1"/>
</dbReference>
<accession>A0AAW0XQK7</accession>
<dbReference type="PANTHER" id="PTHR11461:SF278">
    <property type="entry name" value="SERINE PROTEASE INHIBITOR 88EA"/>
    <property type="match status" value="1"/>
</dbReference>
<dbReference type="SUPFAM" id="SSF56574">
    <property type="entry name" value="Serpins"/>
    <property type="match status" value="1"/>
</dbReference>
<name>A0AAW0XQK7_CHEQU</name>
<dbReference type="InterPro" id="IPR042185">
    <property type="entry name" value="Serpin_sf_2"/>
</dbReference>
<dbReference type="InterPro" id="IPR042178">
    <property type="entry name" value="Serpin_sf_1"/>
</dbReference>
<evidence type="ECO:0000256" key="2">
    <source>
        <dbReference type="ARBA" id="ARBA00022900"/>
    </source>
</evidence>
<feature type="signal peptide" evidence="4">
    <location>
        <begin position="1"/>
        <end position="24"/>
    </location>
</feature>
<dbReference type="Gene3D" id="3.30.497.10">
    <property type="entry name" value="Antithrombin, subunit I, domain 2"/>
    <property type="match status" value="1"/>
</dbReference>
<dbReference type="AlphaFoldDB" id="A0AAW0XQK7"/>
<dbReference type="InterPro" id="IPR023796">
    <property type="entry name" value="Serpin_dom"/>
</dbReference>
<feature type="chain" id="PRO_5043844537" description="Serpin domain-containing protein" evidence="4">
    <location>
        <begin position="25"/>
        <end position="457"/>
    </location>
</feature>
<comment type="caution">
    <text evidence="6">The sequence shown here is derived from an EMBL/GenBank/DDBJ whole genome shotgun (WGS) entry which is preliminary data.</text>
</comment>
<dbReference type="GO" id="GO:0004867">
    <property type="term" value="F:serine-type endopeptidase inhibitor activity"/>
    <property type="evidence" value="ECO:0007669"/>
    <property type="project" value="UniProtKB-KW"/>
</dbReference>
<keyword evidence="1" id="KW-0646">Protease inhibitor</keyword>
<gene>
    <name evidence="6" type="ORF">OTU49_002374</name>
</gene>
<evidence type="ECO:0000256" key="3">
    <source>
        <dbReference type="RuleBase" id="RU000411"/>
    </source>
</evidence>
<evidence type="ECO:0000313" key="7">
    <source>
        <dbReference type="Proteomes" id="UP001445076"/>
    </source>
</evidence>
<dbReference type="Gene3D" id="2.30.39.10">
    <property type="entry name" value="Alpha-1-antitrypsin, domain 1"/>
    <property type="match status" value="1"/>
</dbReference>
<comment type="similarity">
    <text evidence="3">Belongs to the serpin family.</text>
</comment>
<dbReference type="SMART" id="SM00093">
    <property type="entry name" value="SERPIN"/>
    <property type="match status" value="1"/>
</dbReference>
<feature type="domain" description="Serpin" evidence="5">
    <location>
        <begin position="51"/>
        <end position="439"/>
    </location>
</feature>
<evidence type="ECO:0000256" key="4">
    <source>
        <dbReference type="SAM" id="SignalP"/>
    </source>
</evidence>
<evidence type="ECO:0000313" key="6">
    <source>
        <dbReference type="EMBL" id="KAK8741747.1"/>
    </source>
</evidence>
<proteinExistence type="inferred from homology"/>